<dbReference type="GO" id="GO:0007165">
    <property type="term" value="P:signal transduction"/>
    <property type="evidence" value="ECO:0007669"/>
    <property type="project" value="UniProtKB-KW"/>
</dbReference>
<keyword evidence="1" id="KW-0145">Chemotaxis</keyword>
<keyword evidence="5" id="KW-0472">Membrane</keyword>
<evidence type="ECO:0000313" key="8">
    <source>
        <dbReference type="EMBL" id="BAQ69534.1"/>
    </source>
</evidence>
<keyword evidence="5" id="KW-0812">Transmembrane</keyword>
<dbReference type="SUPFAM" id="SSF58104">
    <property type="entry name" value="Methyl-accepting chemotaxis protein (MCP) signaling domain"/>
    <property type="match status" value="1"/>
</dbReference>
<feature type="transmembrane region" description="Helical" evidence="5">
    <location>
        <begin position="92"/>
        <end position="108"/>
    </location>
</feature>
<dbReference type="Gene3D" id="1.10.287.950">
    <property type="entry name" value="Methyl-accepting chemotaxis protein"/>
    <property type="match status" value="1"/>
</dbReference>
<dbReference type="PANTHER" id="PTHR43531:SF11">
    <property type="entry name" value="METHYL-ACCEPTING CHEMOTAXIS PROTEIN 3"/>
    <property type="match status" value="1"/>
</dbReference>
<dbReference type="KEGG" id="rsu:NHU_02383"/>
<protein>
    <submittedName>
        <fullName evidence="8">Membrane chemotaxis receptor McpA</fullName>
    </submittedName>
</protein>
<dbReference type="AlphaFoldDB" id="A0A0D6B491"/>
<dbReference type="InterPro" id="IPR051310">
    <property type="entry name" value="MCP_chemotaxis"/>
</dbReference>
<dbReference type="SMART" id="SM00283">
    <property type="entry name" value="MA"/>
    <property type="match status" value="1"/>
</dbReference>
<evidence type="ECO:0000259" key="7">
    <source>
        <dbReference type="PROSITE" id="PS50885"/>
    </source>
</evidence>
<evidence type="ECO:0000256" key="5">
    <source>
        <dbReference type="SAM" id="Phobius"/>
    </source>
</evidence>
<feature type="coiled-coil region" evidence="4">
    <location>
        <begin position="167"/>
        <end position="204"/>
    </location>
</feature>
<dbReference type="PATRIC" id="fig|35806.4.peg.2456"/>
<feature type="transmembrane region" description="Helical" evidence="5">
    <location>
        <begin position="65"/>
        <end position="86"/>
    </location>
</feature>
<evidence type="ECO:0000256" key="4">
    <source>
        <dbReference type="SAM" id="Coils"/>
    </source>
</evidence>
<feature type="transmembrane region" description="Helical" evidence="5">
    <location>
        <begin position="115"/>
        <end position="137"/>
    </location>
</feature>
<feature type="domain" description="Methyl-accepting transducer" evidence="6">
    <location>
        <begin position="260"/>
        <end position="489"/>
    </location>
</feature>
<name>A0A0D6B491_RHOSU</name>
<dbReference type="GO" id="GO:0006935">
    <property type="term" value="P:chemotaxis"/>
    <property type="evidence" value="ECO:0007669"/>
    <property type="project" value="UniProtKB-KW"/>
</dbReference>
<comment type="similarity">
    <text evidence="2">Belongs to the methyl-accepting chemotaxis (MCP) protein family.</text>
</comment>
<dbReference type="GO" id="GO:0016020">
    <property type="term" value="C:membrane"/>
    <property type="evidence" value="ECO:0007669"/>
    <property type="project" value="InterPro"/>
</dbReference>
<feature type="domain" description="HAMP" evidence="7">
    <location>
        <begin position="203"/>
        <end position="255"/>
    </location>
</feature>
<dbReference type="EMBL" id="AP014800">
    <property type="protein sequence ID" value="BAQ69534.1"/>
    <property type="molecule type" value="Genomic_DNA"/>
</dbReference>
<evidence type="ECO:0000256" key="2">
    <source>
        <dbReference type="ARBA" id="ARBA00029447"/>
    </source>
</evidence>
<keyword evidence="4" id="KW-0175">Coiled coil</keyword>
<evidence type="ECO:0000259" key="6">
    <source>
        <dbReference type="PROSITE" id="PS50111"/>
    </source>
</evidence>
<dbReference type="InterPro" id="IPR004089">
    <property type="entry name" value="MCPsignal_dom"/>
</dbReference>
<keyword evidence="5" id="KW-1133">Transmembrane helix</keyword>
<gene>
    <name evidence="8" type="primary">mcpA</name>
    <name evidence="8" type="ORF">NHU_02383</name>
</gene>
<dbReference type="PROSITE" id="PS50885">
    <property type="entry name" value="HAMP"/>
    <property type="match status" value="1"/>
</dbReference>
<keyword evidence="8" id="KW-0675">Receptor</keyword>
<evidence type="ECO:0000256" key="1">
    <source>
        <dbReference type="ARBA" id="ARBA00022500"/>
    </source>
</evidence>
<dbReference type="InterPro" id="IPR003660">
    <property type="entry name" value="HAMP_dom"/>
</dbReference>
<keyword evidence="3" id="KW-0807">Transducer</keyword>
<dbReference type="PROSITE" id="PS50111">
    <property type="entry name" value="CHEMOTAXIS_TRANSDUC_2"/>
    <property type="match status" value="1"/>
</dbReference>
<reference evidence="8 9" key="1">
    <citation type="submission" date="2015-02" db="EMBL/GenBank/DDBJ databases">
        <title>Genome sequene of Rhodovulum sulfidophilum DSM 2351.</title>
        <authorList>
            <person name="Nagao N."/>
        </authorList>
    </citation>
    <scope>NUCLEOTIDE SEQUENCE [LARGE SCALE GENOMIC DNA]</scope>
    <source>
        <strain evidence="8 9">DSM 2351</strain>
    </source>
</reference>
<dbReference type="Proteomes" id="UP000064912">
    <property type="component" value="Chromosome"/>
</dbReference>
<accession>A0A0D6B491</accession>
<evidence type="ECO:0000313" key="9">
    <source>
        <dbReference type="Proteomes" id="UP000064912"/>
    </source>
</evidence>
<evidence type="ECO:0000256" key="3">
    <source>
        <dbReference type="PROSITE-ProRule" id="PRU00284"/>
    </source>
</evidence>
<dbReference type="PANTHER" id="PTHR43531">
    <property type="entry name" value="PROTEIN ICFG"/>
    <property type="match status" value="1"/>
</dbReference>
<proteinExistence type="inferred from homology"/>
<feature type="transmembrane region" description="Helical" evidence="5">
    <location>
        <begin position="42"/>
        <end position="58"/>
    </location>
</feature>
<sequence length="519" mass="54866">MANSTSSLEIAQAKGLRLIGYLNVLLTPVPAIGAWLAGLSPWPFLAMSFAIAAVTMGLQRRGGGIARIAVSLGAMGQLPLLTAALAGNPWQLDSHLIYFAVLAVLVILQDQRALLSASGIVVIHHALLTFFLPTLIYPSGGLLIDLGRLALHGTVWVAETAGLFYLLRMQLSQRDQIEQEAARLSDALKSSQELQMNLAQKEAEQFNVMEQFSAALTKLAKGDLATRIENVFPDQFEPLRNEFNSAVNSLSVAMASVQENADSIKADTRNIASASEKLAKRTEDQAHALGSVTSRIDEISEVMSSASEDARQVAVTTAEMRADAENGMKVVDGALGAMGQIKSSSGQILSVVDLIEDVAFQTNLLALNAGVEAARAGSAGQGFAVVASEVRALAGRSSDAAREISALINDSARQVQNGVELVDNAGTVLRGVLEAVRKASDSMQNIASTVGTHSQGIADLKHTMSELDQLTQQNAAMFEETSAATTALTAATNLLSEIVAEFQNASEPDDSAPLFRQIA</sequence>
<organism evidence="8 9">
    <name type="scientific">Rhodovulum sulfidophilum</name>
    <name type="common">Rhodobacter sulfidophilus</name>
    <dbReference type="NCBI Taxonomy" id="35806"/>
    <lineage>
        <taxon>Bacteria</taxon>
        <taxon>Pseudomonadati</taxon>
        <taxon>Pseudomonadota</taxon>
        <taxon>Alphaproteobacteria</taxon>
        <taxon>Rhodobacterales</taxon>
        <taxon>Paracoccaceae</taxon>
        <taxon>Rhodovulum</taxon>
    </lineage>
</organism>
<dbReference type="Pfam" id="PF00015">
    <property type="entry name" value="MCPsignal"/>
    <property type="match status" value="1"/>
</dbReference>